<dbReference type="PANTHER" id="PTHR10806">
    <property type="entry name" value="SIGNAL PEPTIDASE COMPLEX CATALYTIC SUBUNIT SEC11"/>
    <property type="match status" value="1"/>
</dbReference>
<name>A0A1M5YA50_9CLOT</name>
<keyword evidence="3 7" id="KW-0812">Transmembrane</keyword>
<feature type="domain" description="Peptidase S24/S26A/S26B/S26C" evidence="8">
    <location>
        <begin position="46"/>
        <end position="123"/>
    </location>
</feature>
<dbReference type="NCBIfam" id="TIGR02228">
    <property type="entry name" value="sigpep_I_arch"/>
    <property type="match status" value="1"/>
</dbReference>
<evidence type="ECO:0000256" key="1">
    <source>
        <dbReference type="ARBA" id="ARBA00004308"/>
    </source>
</evidence>
<evidence type="ECO:0000256" key="6">
    <source>
        <dbReference type="NCBIfam" id="TIGR02228"/>
    </source>
</evidence>
<sequence>MLKLKKLFNKTISILITILLIILCLNTLCTKSDVMFKIIGFRNYTVLSGSMEPTIQPGDVVFIKHKNKSTIGLNDIVTFREDNKIITHRVIEDSEKGFITKGDNNNVADSTILEAENILGKVVLTVPKIGYILSFLSKPWIVTLELLLLGFTFFFIGIKGTDD</sequence>
<dbReference type="PRINTS" id="PR00728">
    <property type="entry name" value="SIGNALPTASE"/>
</dbReference>
<accession>A0A1M5YA50</accession>
<gene>
    <name evidence="9" type="ORF">SAMN02745196_02781</name>
</gene>
<dbReference type="Proteomes" id="UP000184526">
    <property type="component" value="Unassembled WGS sequence"/>
</dbReference>
<keyword evidence="4 7" id="KW-1133">Transmembrane helix</keyword>
<dbReference type="RefSeq" id="WP_072832602.1">
    <property type="nucleotide sequence ID" value="NZ_FQXP01000012.1"/>
</dbReference>
<feature type="transmembrane region" description="Helical" evidence="7">
    <location>
        <begin position="140"/>
        <end position="158"/>
    </location>
</feature>
<keyword evidence="5 7" id="KW-0472">Membrane</keyword>
<organism evidence="9 10">
    <name type="scientific">Clostridium collagenovorans DSM 3089</name>
    <dbReference type="NCBI Taxonomy" id="1121306"/>
    <lineage>
        <taxon>Bacteria</taxon>
        <taxon>Bacillati</taxon>
        <taxon>Bacillota</taxon>
        <taxon>Clostridia</taxon>
        <taxon>Eubacteriales</taxon>
        <taxon>Clostridiaceae</taxon>
        <taxon>Clostridium</taxon>
    </lineage>
</organism>
<evidence type="ECO:0000313" key="9">
    <source>
        <dbReference type="EMBL" id="SHI08927.1"/>
    </source>
</evidence>
<dbReference type="OrthoDB" id="1648066at2"/>
<evidence type="ECO:0000256" key="2">
    <source>
        <dbReference type="ARBA" id="ARBA00022670"/>
    </source>
</evidence>
<reference evidence="9 10" key="1">
    <citation type="submission" date="2016-11" db="EMBL/GenBank/DDBJ databases">
        <authorList>
            <person name="Jaros S."/>
            <person name="Januszkiewicz K."/>
            <person name="Wedrychowicz H."/>
        </authorList>
    </citation>
    <scope>NUCLEOTIDE SEQUENCE [LARGE SCALE GENOMIC DNA]</scope>
    <source>
        <strain evidence="9 10">DSM 3089</strain>
    </source>
</reference>
<keyword evidence="10" id="KW-1185">Reference proteome</keyword>
<evidence type="ECO:0000256" key="7">
    <source>
        <dbReference type="SAM" id="Phobius"/>
    </source>
</evidence>
<dbReference type="GO" id="GO:0006465">
    <property type="term" value="P:signal peptide processing"/>
    <property type="evidence" value="ECO:0007669"/>
    <property type="project" value="UniProtKB-UniRule"/>
</dbReference>
<dbReference type="GO" id="GO:0004252">
    <property type="term" value="F:serine-type endopeptidase activity"/>
    <property type="evidence" value="ECO:0007669"/>
    <property type="project" value="UniProtKB-UniRule"/>
</dbReference>
<dbReference type="GO" id="GO:0012505">
    <property type="term" value="C:endomembrane system"/>
    <property type="evidence" value="ECO:0007669"/>
    <property type="project" value="UniProtKB-SubCell"/>
</dbReference>
<dbReference type="GO" id="GO:0016020">
    <property type="term" value="C:membrane"/>
    <property type="evidence" value="ECO:0007669"/>
    <property type="project" value="UniProtKB-UniRule"/>
</dbReference>
<dbReference type="PANTHER" id="PTHR10806:SF6">
    <property type="entry name" value="SIGNAL PEPTIDASE COMPLEX CATALYTIC SUBUNIT SEC11"/>
    <property type="match status" value="1"/>
</dbReference>
<proteinExistence type="predicted"/>
<dbReference type="GO" id="GO:0009003">
    <property type="term" value="F:signal peptidase activity"/>
    <property type="evidence" value="ECO:0007669"/>
    <property type="project" value="UniProtKB-EC"/>
</dbReference>
<comment type="subcellular location">
    <subcellularLocation>
        <location evidence="1">Endomembrane system</location>
    </subcellularLocation>
</comment>
<dbReference type="Pfam" id="PF00717">
    <property type="entry name" value="Peptidase_S24"/>
    <property type="match status" value="1"/>
</dbReference>
<dbReference type="CDD" id="cd06530">
    <property type="entry name" value="S26_SPase_I"/>
    <property type="match status" value="1"/>
</dbReference>
<dbReference type="STRING" id="1121306.SAMN02745196_02781"/>
<dbReference type="Gene3D" id="2.10.109.10">
    <property type="entry name" value="Umud Fragment, subunit A"/>
    <property type="match status" value="1"/>
</dbReference>
<evidence type="ECO:0000256" key="5">
    <source>
        <dbReference type="ARBA" id="ARBA00023136"/>
    </source>
</evidence>
<protein>
    <recommendedName>
        <fullName evidence="6">Signal peptidase I</fullName>
        <ecNumber evidence="6">3.4.21.89</ecNumber>
    </recommendedName>
</protein>
<keyword evidence="2" id="KW-0378">Hydrolase</keyword>
<evidence type="ECO:0000313" key="10">
    <source>
        <dbReference type="Proteomes" id="UP000184526"/>
    </source>
</evidence>
<dbReference type="InterPro" id="IPR015927">
    <property type="entry name" value="Peptidase_S24_S26A/B/C"/>
</dbReference>
<evidence type="ECO:0000256" key="4">
    <source>
        <dbReference type="ARBA" id="ARBA00022989"/>
    </source>
</evidence>
<dbReference type="InterPro" id="IPR001733">
    <property type="entry name" value="Peptidase_S26B"/>
</dbReference>
<evidence type="ECO:0000259" key="8">
    <source>
        <dbReference type="Pfam" id="PF00717"/>
    </source>
</evidence>
<keyword evidence="2" id="KW-0645">Protease</keyword>
<evidence type="ECO:0000256" key="3">
    <source>
        <dbReference type="ARBA" id="ARBA00022692"/>
    </source>
</evidence>
<dbReference type="InterPro" id="IPR036286">
    <property type="entry name" value="LexA/Signal_pep-like_sf"/>
</dbReference>
<dbReference type="EC" id="3.4.21.89" evidence="6"/>
<feature type="transmembrane region" description="Helical" evidence="7">
    <location>
        <begin position="12"/>
        <end position="29"/>
    </location>
</feature>
<dbReference type="AlphaFoldDB" id="A0A1M5YA50"/>
<dbReference type="InterPro" id="IPR019533">
    <property type="entry name" value="Peptidase_S26"/>
</dbReference>
<dbReference type="EMBL" id="FQXP01000012">
    <property type="protein sequence ID" value="SHI08927.1"/>
    <property type="molecule type" value="Genomic_DNA"/>
</dbReference>
<dbReference type="SUPFAM" id="SSF51306">
    <property type="entry name" value="LexA/Signal peptidase"/>
    <property type="match status" value="1"/>
</dbReference>